<keyword evidence="1" id="KW-0472">Membrane</keyword>
<organism evidence="2 3">
    <name type="scientific">Candidatus Terrybacteria bacterium RIFCSPLOWO2_01_FULL_40_23</name>
    <dbReference type="NCBI Taxonomy" id="1802366"/>
    <lineage>
        <taxon>Bacteria</taxon>
        <taxon>Candidatus Terryibacteriota</taxon>
    </lineage>
</organism>
<evidence type="ECO:0000313" key="2">
    <source>
        <dbReference type="EMBL" id="OHA50789.1"/>
    </source>
</evidence>
<reference evidence="2 3" key="1">
    <citation type="journal article" date="2016" name="Nat. Commun.">
        <title>Thousands of microbial genomes shed light on interconnected biogeochemical processes in an aquifer system.</title>
        <authorList>
            <person name="Anantharaman K."/>
            <person name="Brown C.T."/>
            <person name="Hug L.A."/>
            <person name="Sharon I."/>
            <person name="Castelle C.J."/>
            <person name="Probst A.J."/>
            <person name="Thomas B.C."/>
            <person name="Singh A."/>
            <person name="Wilkins M.J."/>
            <person name="Karaoz U."/>
            <person name="Brodie E.L."/>
            <person name="Williams K.H."/>
            <person name="Hubbard S.S."/>
            <person name="Banfield J.F."/>
        </authorList>
    </citation>
    <scope>NUCLEOTIDE SEQUENCE [LARGE SCALE GENOMIC DNA]</scope>
</reference>
<gene>
    <name evidence="2" type="ORF">A3A97_01725</name>
</gene>
<name>A0A1G2PSR0_9BACT</name>
<feature type="transmembrane region" description="Helical" evidence="1">
    <location>
        <begin position="37"/>
        <end position="58"/>
    </location>
</feature>
<sequence>MSDAIYNIFNGEDPALFMGQIFSFIPVPEWLNGFISVYKIFAAIFSIAAFLAIVWVIIRLNRLIFSTYVQNIKASFSAETLPADKISKQWAKIKYRIDRNTEAEWKLAVIEADKLVDDTLKKMGYPGEDIAERLKTATPEQIQSLNLLREAHKLRDTVVHDPEFYASELEIKNAIDYYETFLREVQVID</sequence>
<proteinExistence type="predicted"/>
<keyword evidence="1" id="KW-0812">Transmembrane</keyword>
<protein>
    <submittedName>
        <fullName evidence="2">Uncharacterized protein</fullName>
    </submittedName>
</protein>
<evidence type="ECO:0000256" key="1">
    <source>
        <dbReference type="SAM" id="Phobius"/>
    </source>
</evidence>
<comment type="caution">
    <text evidence="2">The sequence shown here is derived from an EMBL/GenBank/DDBJ whole genome shotgun (WGS) entry which is preliminary data.</text>
</comment>
<keyword evidence="1" id="KW-1133">Transmembrane helix</keyword>
<dbReference type="AlphaFoldDB" id="A0A1G2PSR0"/>
<evidence type="ECO:0000313" key="3">
    <source>
        <dbReference type="Proteomes" id="UP000176951"/>
    </source>
</evidence>
<dbReference type="EMBL" id="MHSW01000029">
    <property type="protein sequence ID" value="OHA50789.1"/>
    <property type="molecule type" value="Genomic_DNA"/>
</dbReference>
<dbReference type="Proteomes" id="UP000176951">
    <property type="component" value="Unassembled WGS sequence"/>
</dbReference>
<accession>A0A1G2PSR0</accession>